<gene>
    <name evidence="2" type="ORF">BKK80_32830</name>
</gene>
<evidence type="ECO:0000256" key="1">
    <source>
        <dbReference type="SAM" id="SignalP"/>
    </source>
</evidence>
<evidence type="ECO:0000313" key="2">
    <source>
        <dbReference type="EMBL" id="AOZ10373.1"/>
    </source>
</evidence>
<keyword evidence="3" id="KW-1185">Reference proteome</keyword>
<name>A0ABM9SBD9_9BURK</name>
<evidence type="ECO:0008006" key="4">
    <source>
        <dbReference type="Google" id="ProtNLM"/>
    </source>
</evidence>
<keyword evidence="1" id="KW-0732">Signal</keyword>
<accession>A0ABM9SBD9</accession>
<protein>
    <recommendedName>
        <fullName evidence="4">Lipoprotein</fullName>
    </recommendedName>
</protein>
<evidence type="ECO:0000313" key="3">
    <source>
        <dbReference type="Proteomes" id="UP000177515"/>
    </source>
</evidence>
<dbReference type="EMBL" id="CP017755">
    <property type="protein sequence ID" value="AOZ10373.1"/>
    <property type="molecule type" value="Genomic_DNA"/>
</dbReference>
<dbReference type="Proteomes" id="UP000177515">
    <property type="component" value="Chromosome 2"/>
</dbReference>
<reference evidence="2 3" key="1">
    <citation type="submission" date="2016-10" db="EMBL/GenBank/DDBJ databases">
        <title>Complete genome sequences of three Cupriavidus strains isolated from various Malaysian environments.</title>
        <authorList>
            <person name="Abdullah A.A.-A."/>
            <person name="Shafie N.A.H."/>
            <person name="Lau N.S."/>
        </authorList>
    </citation>
    <scope>NUCLEOTIDE SEQUENCE [LARGE SCALE GENOMIC DNA]</scope>
    <source>
        <strain evidence="2 3">USMAA1020</strain>
    </source>
</reference>
<feature type="signal peptide" evidence="1">
    <location>
        <begin position="1"/>
        <end position="21"/>
    </location>
</feature>
<organism evidence="2 3">
    <name type="scientific">Cupriavidus malaysiensis</name>
    <dbReference type="NCBI Taxonomy" id="367825"/>
    <lineage>
        <taxon>Bacteria</taxon>
        <taxon>Pseudomonadati</taxon>
        <taxon>Pseudomonadota</taxon>
        <taxon>Betaproteobacteria</taxon>
        <taxon>Burkholderiales</taxon>
        <taxon>Burkholderiaceae</taxon>
        <taxon>Cupriavidus</taxon>
    </lineage>
</organism>
<dbReference type="PROSITE" id="PS51257">
    <property type="entry name" value="PROKAR_LIPOPROTEIN"/>
    <property type="match status" value="1"/>
</dbReference>
<dbReference type="RefSeq" id="WP_071018141.1">
    <property type="nucleotide sequence ID" value="NZ_CP017755.1"/>
</dbReference>
<feature type="chain" id="PRO_5047007138" description="Lipoprotein" evidence="1">
    <location>
        <begin position="22"/>
        <end position="123"/>
    </location>
</feature>
<proteinExistence type="predicted"/>
<sequence length="123" mass="13098">MRHLYRLAAWAALALLAGACASYRYIPPQTAAGRQCVTTCDTNKQLCAAGKEQTAAVKAQACETRRATQLSACLAVAGNDKAAREQCAKKVGYCSTYADTSACDEGYRSCYVQCGGQVVLEED</sequence>